<feature type="transmembrane region" description="Helical" evidence="5">
    <location>
        <begin position="145"/>
        <end position="167"/>
    </location>
</feature>
<evidence type="ECO:0000256" key="5">
    <source>
        <dbReference type="SAM" id="Phobius"/>
    </source>
</evidence>
<evidence type="ECO:0000313" key="7">
    <source>
        <dbReference type="Proteomes" id="UP000754495"/>
    </source>
</evidence>
<protein>
    <submittedName>
        <fullName evidence="6">4-hydroxybenzoate polyprenyltransferase</fullName>
    </submittedName>
</protein>
<feature type="transmembrane region" description="Helical" evidence="5">
    <location>
        <begin position="275"/>
        <end position="295"/>
    </location>
</feature>
<proteinExistence type="predicted"/>
<feature type="transmembrane region" description="Helical" evidence="5">
    <location>
        <begin position="219"/>
        <end position="239"/>
    </location>
</feature>
<keyword evidence="7" id="KW-1185">Reference proteome</keyword>
<keyword evidence="4 5" id="KW-0472">Membrane</keyword>
<comment type="subcellular location">
    <subcellularLocation>
        <location evidence="1">Membrane</location>
        <topology evidence="1">Multi-pass membrane protein</topology>
    </subcellularLocation>
</comment>
<comment type="caution">
    <text evidence="6">The sequence shown here is derived from an EMBL/GenBank/DDBJ whole genome shotgun (WGS) entry which is preliminary data.</text>
</comment>
<dbReference type="Proteomes" id="UP000754495">
    <property type="component" value="Unassembled WGS sequence"/>
</dbReference>
<organism evidence="6 7">
    <name type="scientific">Amycolatopsis viridis</name>
    <dbReference type="NCBI Taxonomy" id="185678"/>
    <lineage>
        <taxon>Bacteria</taxon>
        <taxon>Bacillati</taxon>
        <taxon>Actinomycetota</taxon>
        <taxon>Actinomycetes</taxon>
        <taxon>Pseudonocardiales</taxon>
        <taxon>Pseudonocardiaceae</taxon>
        <taxon>Amycolatopsis</taxon>
    </lineage>
</organism>
<dbReference type="EMBL" id="JAANOU010000001">
    <property type="protein sequence ID" value="NIH80193.1"/>
    <property type="molecule type" value="Genomic_DNA"/>
</dbReference>
<gene>
    <name evidence="6" type="ORF">FHX46_002723</name>
</gene>
<dbReference type="RefSeq" id="WP_167114028.1">
    <property type="nucleotide sequence ID" value="NZ_JAANOU010000001.1"/>
</dbReference>
<evidence type="ECO:0000256" key="1">
    <source>
        <dbReference type="ARBA" id="ARBA00004141"/>
    </source>
</evidence>
<keyword evidence="2 5" id="KW-0812">Transmembrane</keyword>
<evidence type="ECO:0000256" key="4">
    <source>
        <dbReference type="ARBA" id="ARBA00023136"/>
    </source>
</evidence>
<reference evidence="6 7" key="1">
    <citation type="submission" date="2020-03" db="EMBL/GenBank/DDBJ databases">
        <title>Sequencing the genomes of 1000 actinobacteria strains.</title>
        <authorList>
            <person name="Klenk H.-P."/>
        </authorList>
    </citation>
    <scope>NUCLEOTIDE SEQUENCE [LARGE SCALE GENOMIC DNA]</scope>
    <source>
        <strain evidence="6 7">DSM 45668</strain>
    </source>
</reference>
<dbReference type="InterPro" id="IPR044878">
    <property type="entry name" value="UbiA_sf"/>
</dbReference>
<dbReference type="Pfam" id="PF01040">
    <property type="entry name" value="UbiA"/>
    <property type="match status" value="1"/>
</dbReference>
<sequence length="296" mass="30714">MPRLRGWREVLAVHRLHFPLPVSYLAYTCWGAAFAGPRHLLDGPVLVTVAATLLALLAALAMNTAADMPTDELDADKAGLAGAARKVGRGRIMAWVAAEAGAALALAAVVAVWLARWAVVLVIAAVVVAHVLYNVEPVRLKRRGFAGPAVFGAGFLAVPGLASYLAVRPELEGSMVPVLAGLCVLGFGRTAWFSVPDHAVDARTGVGTPGARHGPRRTLVVSCLITAAGLALLGSGLWWRYGPGWAAFGVLGEGSFLAGMGALRGPHGSWSRMRMAAAPAALAGDLTLVAIPFLAR</sequence>
<name>A0ABX0ST98_9PSEU</name>
<feature type="transmembrane region" description="Helical" evidence="5">
    <location>
        <begin position="12"/>
        <end position="33"/>
    </location>
</feature>
<keyword evidence="3 5" id="KW-1133">Transmembrane helix</keyword>
<accession>A0ABX0ST98</accession>
<evidence type="ECO:0000313" key="6">
    <source>
        <dbReference type="EMBL" id="NIH80193.1"/>
    </source>
</evidence>
<feature type="transmembrane region" description="Helical" evidence="5">
    <location>
        <begin position="117"/>
        <end position="133"/>
    </location>
</feature>
<feature type="transmembrane region" description="Helical" evidence="5">
    <location>
        <begin position="173"/>
        <end position="195"/>
    </location>
</feature>
<feature type="transmembrane region" description="Helical" evidence="5">
    <location>
        <begin position="92"/>
        <end position="111"/>
    </location>
</feature>
<dbReference type="InterPro" id="IPR000537">
    <property type="entry name" value="UbiA_prenyltransferase"/>
</dbReference>
<evidence type="ECO:0000256" key="3">
    <source>
        <dbReference type="ARBA" id="ARBA00022989"/>
    </source>
</evidence>
<dbReference type="Gene3D" id="1.10.357.140">
    <property type="entry name" value="UbiA prenyltransferase"/>
    <property type="match status" value="1"/>
</dbReference>
<evidence type="ECO:0000256" key="2">
    <source>
        <dbReference type="ARBA" id="ARBA00022692"/>
    </source>
</evidence>
<feature type="transmembrane region" description="Helical" evidence="5">
    <location>
        <begin position="45"/>
        <end position="62"/>
    </location>
</feature>